<keyword evidence="2" id="KW-1185">Reference proteome</keyword>
<protein>
    <submittedName>
        <fullName evidence="1">Uncharacterized protein</fullName>
    </submittedName>
</protein>
<name>A0ACB7VF25_DIOAL</name>
<dbReference type="EMBL" id="CM037019">
    <property type="protein sequence ID" value="KAH7672501.1"/>
    <property type="molecule type" value="Genomic_DNA"/>
</dbReference>
<evidence type="ECO:0000313" key="2">
    <source>
        <dbReference type="Proteomes" id="UP000827976"/>
    </source>
</evidence>
<comment type="caution">
    <text evidence="1">The sequence shown here is derived from an EMBL/GenBank/DDBJ whole genome shotgun (WGS) entry which is preliminary data.</text>
</comment>
<accession>A0ACB7VF25</accession>
<proteinExistence type="predicted"/>
<evidence type="ECO:0000313" key="1">
    <source>
        <dbReference type="EMBL" id="KAH7672501.1"/>
    </source>
</evidence>
<dbReference type="Proteomes" id="UP000827976">
    <property type="component" value="Chromosome 9"/>
</dbReference>
<reference evidence="2" key="1">
    <citation type="journal article" date="2022" name="Nat. Commun.">
        <title>Chromosome evolution and the genetic basis of agronomically important traits in greater yam.</title>
        <authorList>
            <person name="Bredeson J.V."/>
            <person name="Lyons J.B."/>
            <person name="Oniyinde I.O."/>
            <person name="Okereke N.R."/>
            <person name="Kolade O."/>
            <person name="Nnabue I."/>
            <person name="Nwadili C.O."/>
            <person name="Hribova E."/>
            <person name="Parker M."/>
            <person name="Nwogha J."/>
            <person name="Shu S."/>
            <person name="Carlson J."/>
            <person name="Kariba R."/>
            <person name="Muthemba S."/>
            <person name="Knop K."/>
            <person name="Barton G.J."/>
            <person name="Sherwood A.V."/>
            <person name="Lopez-Montes A."/>
            <person name="Asiedu R."/>
            <person name="Jamnadass R."/>
            <person name="Muchugi A."/>
            <person name="Goodstein D."/>
            <person name="Egesi C.N."/>
            <person name="Featherston J."/>
            <person name="Asfaw A."/>
            <person name="Simpson G.G."/>
            <person name="Dolezel J."/>
            <person name="Hendre P.S."/>
            <person name="Van Deynze A."/>
            <person name="Kumar P.L."/>
            <person name="Obidiegwu J.E."/>
            <person name="Bhattacharjee R."/>
            <person name="Rokhsar D.S."/>
        </authorList>
    </citation>
    <scope>NUCLEOTIDE SEQUENCE [LARGE SCALE GENOMIC DNA]</scope>
    <source>
        <strain evidence="2">cv. TDa95/00328</strain>
    </source>
</reference>
<sequence length="150" mass="16906">MKHNRSLKFITSLHILAICHLSSSPPCPLINFAFSSSPYIYSLIHTLLSPLRSFFLSLSQYNYYMATSAKTRALCMSLMLILFFLIIGFKTTNARTLKGVIKVDYEHSLDFNLKFEEKLNDKLAPLLLNFLPRGTIPPSGPSKGTNDITT</sequence>
<organism evidence="1 2">
    <name type="scientific">Dioscorea alata</name>
    <name type="common">Purple yam</name>
    <dbReference type="NCBI Taxonomy" id="55571"/>
    <lineage>
        <taxon>Eukaryota</taxon>
        <taxon>Viridiplantae</taxon>
        <taxon>Streptophyta</taxon>
        <taxon>Embryophyta</taxon>
        <taxon>Tracheophyta</taxon>
        <taxon>Spermatophyta</taxon>
        <taxon>Magnoliopsida</taxon>
        <taxon>Liliopsida</taxon>
        <taxon>Dioscoreales</taxon>
        <taxon>Dioscoreaceae</taxon>
        <taxon>Dioscorea</taxon>
    </lineage>
</organism>
<gene>
    <name evidence="1" type="ORF">IHE45_09G059000</name>
</gene>